<keyword evidence="3" id="KW-1185">Reference proteome</keyword>
<dbReference type="EMBL" id="KV417274">
    <property type="protein sequence ID" value="KZO98722.1"/>
    <property type="molecule type" value="Genomic_DNA"/>
</dbReference>
<keyword evidence="1" id="KW-0732">Signal</keyword>
<feature type="signal peptide" evidence="1">
    <location>
        <begin position="1"/>
        <end position="22"/>
    </location>
</feature>
<accession>A0A167PF29</accession>
<reference evidence="2 3" key="1">
    <citation type="journal article" date="2016" name="Mol. Biol. Evol.">
        <title>Comparative Genomics of Early-Diverging Mushroom-Forming Fungi Provides Insights into the Origins of Lignocellulose Decay Capabilities.</title>
        <authorList>
            <person name="Nagy L.G."/>
            <person name="Riley R."/>
            <person name="Tritt A."/>
            <person name="Adam C."/>
            <person name="Daum C."/>
            <person name="Floudas D."/>
            <person name="Sun H."/>
            <person name="Yadav J.S."/>
            <person name="Pangilinan J."/>
            <person name="Larsson K.H."/>
            <person name="Matsuura K."/>
            <person name="Barry K."/>
            <person name="Labutti K."/>
            <person name="Kuo R."/>
            <person name="Ohm R.A."/>
            <person name="Bhattacharya S.S."/>
            <person name="Shirouzu T."/>
            <person name="Yoshinaga Y."/>
            <person name="Martin F.M."/>
            <person name="Grigoriev I.V."/>
            <person name="Hibbett D.S."/>
        </authorList>
    </citation>
    <scope>NUCLEOTIDE SEQUENCE [LARGE SCALE GENOMIC DNA]</scope>
    <source>
        <strain evidence="2 3">TUFC12733</strain>
    </source>
</reference>
<feature type="chain" id="PRO_5007891150" evidence="1">
    <location>
        <begin position="23"/>
        <end position="266"/>
    </location>
</feature>
<dbReference type="Gene3D" id="3.20.20.140">
    <property type="entry name" value="Metal-dependent hydrolases"/>
    <property type="match status" value="1"/>
</dbReference>
<dbReference type="SUPFAM" id="SSF51556">
    <property type="entry name" value="Metallo-dependent hydrolases"/>
    <property type="match status" value="1"/>
</dbReference>
<protein>
    <submittedName>
        <fullName evidence="2">Uncharacterized protein</fullName>
    </submittedName>
</protein>
<organism evidence="2 3">
    <name type="scientific">Calocera viscosa (strain TUFC12733)</name>
    <dbReference type="NCBI Taxonomy" id="1330018"/>
    <lineage>
        <taxon>Eukaryota</taxon>
        <taxon>Fungi</taxon>
        <taxon>Dikarya</taxon>
        <taxon>Basidiomycota</taxon>
        <taxon>Agaricomycotina</taxon>
        <taxon>Dacrymycetes</taxon>
        <taxon>Dacrymycetales</taxon>
        <taxon>Dacrymycetaceae</taxon>
        <taxon>Calocera</taxon>
    </lineage>
</organism>
<dbReference type="AlphaFoldDB" id="A0A167PF29"/>
<dbReference type="OrthoDB" id="194468at2759"/>
<gene>
    <name evidence="2" type="ORF">CALVIDRAFT_561669</name>
</gene>
<proteinExistence type="predicted"/>
<evidence type="ECO:0000313" key="2">
    <source>
        <dbReference type="EMBL" id="KZO98722.1"/>
    </source>
</evidence>
<evidence type="ECO:0000256" key="1">
    <source>
        <dbReference type="SAM" id="SignalP"/>
    </source>
</evidence>
<sequence>MSPVRPFSHILAARAFLTLIFSSVYNHREGAPQAEAQQGGGYGWMGHVAKHISDGARKWEHGLRRGRGQVRPVGVLARRSSDAAWLVRLPNPVGKLLGCSDTHSATAGTVTPSPTTSTAGGGEVMRRGAAHIEITTSEGVGSVIARLEVTQVMKEEILAITTTVKNTAAIITTSHCYTNDGVRNSIEARVWRYRARYAYSHARTYNMSDHHAGNPLDEPTAKLMGEKDIYLTPTLAVHGIIMNPLSSGRSSLRSARRLRWSVMRAW</sequence>
<dbReference type="STRING" id="1330018.A0A167PF29"/>
<name>A0A167PF29_CALVF</name>
<dbReference type="InterPro" id="IPR032466">
    <property type="entry name" value="Metal_Hydrolase"/>
</dbReference>
<evidence type="ECO:0000313" key="3">
    <source>
        <dbReference type="Proteomes" id="UP000076738"/>
    </source>
</evidence>
<dbReference type="Proteomes" id="UP000076738">
    <property type="component" value="Unassembled WGS sequence"/>
</dbReference>